<proteinExistence type="inferred from homology"/>
<keyword evidence="10" id="KW-0862">Zinc</keyword>
<dbReference type="GO" id="GO:0005743">
    <property type="term" value="C:mitochondrial inner membrane"/>
    <property type="evidence" value="ECO:0007669"/>
    <property type="project" value="UniProtKB-SubCell"/>
</dbReference>
<keyword evidence="5" id="KW-0813">Transport</keyword>
<dbReference type="Gene3D" id="3.40.630.10">
    <property type="entry name" value="Zn peptidases"/>
    <property type="match status" value="1"/>
</dbReference>
<feature type="domain" description="Peptidase M20 dimerisation" evidence="14">
    <location>
        <begin position="423"/>
        <end position="528"/>
    </location>
</feature>
<evidence type="ECO:0000256" key="9">
    <source>
        <dbReference type="ARBA" id="ARBA00022801"/>
    </source>
</evidence>
<evidence type="ECO:0000256" key="4">
    <source>
        <dbReference type="ARBA" id="ARBA00006416"/>
    </source>
</evidence>
<organism evidence="15 16">
    <name type="scientific">Aureobasidium pullulans</name>
    <name type="common">Black yeast</name>
    <name type="synonym">Pullularia pullulans</name>
    <dbReference type="NCBI Taxonomy" id="5580"/>
    <lineage>
        <taxon>Eukaryota</taxon>
        <taxon>Fungi</taxon>
        <taxon>Dikarya</taxon>
        <taxon>Ascomycota</taxon>
        <taxon>Pezizomycotina</taxon>
        <taxon>Dothideomycetes</taxon>
        <taxon>Dothideomycetidae</taxon>
        <taxon>Dothideales</taxon>
        <taxon>Saccotheciaceae</taxon>
        <taxon>Aureobasidium</taxon>
    </lineage>
</organism>
<comment type="cofactor">
    <cofactor evidence="1">
        <name>Zn(2+)</name>
        <dbReference type="ChEBI" id="CHEBI:29105"/>
    </cofactor>
</comment>
<dbReference type="Pfam" id="PF07687">
    <property type="entry name" value="M20_dimer"/>
    <property type="match status" value="1"/>
</dbReference>
<dbReference type="PANTHER" id="PTHR43808:SF8">
    <property type="entry name" value="PEPTIDASE M20 DIMERISATION DOMAIN-CONTAINING PROTEIN"/>
    <property type="match status" value="1"/>
</dbReference>
<evidence type="ECO:0000256" key="13">
    <source>
        <dbReference type="ARBA" id="ARBA00023136"/>
    </source>
</evidence>
<sequence>MCLDNTDLTGCAYGEKLYMLDCPRYSEASLTAYHAFALKMTNPRDEAGVREVFSARSAVPDSGRLHLSQLSAAMAAAIKALNAKIRSNPYTDYLCSTHFWGPASNFGIPLAAVMDTQKDPEIISGSMTLALTGYSATFMRYAMAVTPVNYLLFGCHFVNFGAQVTQGYRYLNYWNFGGKELQDKAKSEASNIAGQAKAAAHKVEDKAKEVASKISIFHINFSKSRSCPAAGELLDVLGSVPADQQPIGASEPNTISSSWTKELISLHRHLITTESISGNEYDVGKWLSKYLKDDDWTIETQKVNNDSSRLNILAYPGKVRNPDLLISSHIDTVPPFYPYKIHSNDSETIISGRGSVDAKASVAAQIIATKKLLAEKKLKKDDVALLYVVGEEVHGDGMRAANALELTPKTIIFGEPTEGKLATGHKGMLGFTINAFGKAAHSGYPWLGRSANEVLVKSLSALMQLGLELPKSDKYGSTTINLGKIEGGVAGNVVAQNATAQIAIRIAAGTPDDIGKRVVEVIKEATEEFKLPGHEEEEMFEILFAGKGYGPVDIDHDVEGFGTITVNYGTDIPNLEKLDGQKRYLYGPGSILVAHSDHEAITLTDLKTAVKDYEKLILHSFA</sequence>
<keyword evidence="12" id="KW-0496">Mitochondrion</keyword>
<keyword evidence="8" id="KW-0999">Mitochondrion inner membrane</keyword>
<dbReference type="InterPro" id="IPR001261">
    <property type="entry name" value="ArgE/DapE_CS"/>
</dbReference>
<dbReference type="InterPro" id="IPR036264">
    <property type="entry name" value="Bact_exopeptidase_dim_dom"/>
</dbReference>
<dbReference type="GO" id="GO:0006850">
    <property type="term" value="P:pyruvate import into mitochondria"/>
    <property type="evidence" value="ECO:0007669"/>
    <property type="project" value="InterPro"/>
</dbReference>
<evidence type="ECO:0000313" key="15">
    <source>
        <dbReference type="EMBL" id="THZ85011.1"/>
    </source>
</evidence>
<accession>A0A4S9Y0P7</accession>
<dbReference type="GO" id="GO:0016787">
    <property type="term" value="F:hydrolase activity"/>
    <property type="evidence" value="ECO:0007669"/>
    <property type="project" value="UniProtKB-KW"/>
</dbReference>
<evidence type="ECO:0000256" key="3">
    <source>
        <dbReference type="ARBA" id="ARBA00006247"/>
    </source>
</evidence>
<comment type="subcellular location">
    <subcellularLocation>
        <location evidence="2">Mitochondrion inner membrane</location>
        <topology evidence="2">Multi-pass membrane protein</topology>
    </subcellularLocation>
</comment>
<dbReference type="Pfam" id="PF03650">
    <property type="entry name" value="MPC"/>
    <property type="match status" value="1"/>
</dbReference>
<keyword evidence="7" id="KW-0479">Metal-binding</keyword>
<protein>
    <submittedName>
        <fullName evidence="15">Zn-dependent exopeptidase</fullName>
    </submittedName>
</protein>
<evidence type="ECO:0000256" key="6">
    <source>
        <dbReference type="ARBA" id="ARBA00022692"/>
    </source>
</evidence>
<evidence type="ECO:0000256" key="1">
    <source>
        <dbReference type="ARBA" id="ARBA00001947"/>
    </source>
</evidence>
<evidence type="ECO:0000313" key="16">
    <source>
        <dbReference type="Proteomes" id="UP000310039"/>
    </source>
</evidence>
<comment type="similarity">
    <text evidence="3">Belongs to the peptidase M20A family.</text>
</comment>
<evidence type="ECO:0000256" key="11">
    <source>
        <dbReference type="ARBA" id="ARBA00022989"/>
    </source>
</evidence>
<keyword evidence="13" id="KW-0472">Membrane</keyword>
<dbReference type="Proteomes" id="UP000310039">
    <property type="component" value="Unassembled WGS sequence"/>
</dbReference>
<dbReference type="SUPFAM" id="SSF55031">
    <property type="entry name" value="Bacterial exopeptidase dimerisation domain"/>
    <property type="match status" value="1"/>
</dbReference>
<dbReference type="InterPro" id="IPR005336">
    <property type="entry name" value="MPC"/>
</dbReference>
<evidence type="ECO:0000256" key="8">
    <source>
        <dbReference type="ARBA" id="ARBA00022792"/>
    </source>
</evidence>
<comment type="similarity">
    <text evidence="4">Belongs to the mitochondrial pyruvate carrier (MPC) (TC 2.A.105) family.</text>
</comment>
<dbReference type="PROSITE" id="PS00758">
    <property type="entry name" value="ARGE_DAPE_CPG2_1"/>
    <property type="match status" value="1"/>
</dbReference>
<name>A0A4S9Y0P7_AURPU</name>
<dbReference type="InterPro" id="IPR050072">
    <property type="entry name" value="Peptidase_M20A"/>
</dbReference>
<evidence type="ECO:0000256" key="2">
    <source>
        <dbReference type="ARBA" id="ARBA00004448"/>
    </source>
</evidence>
<evidence type="ECO:0000259" key="14">
    <source>
        <dbReference type="Pfam" id="PF07687"/>
    </source>
</evidence>
<dbReference type="EMBL" id="QZBT01000038">
    <property type="protein sequence ID" value="THZ85011.1"/>
    <property type="molecule type" value="Genomic_DNA"/>
</dbReference>
<dbReference type="AlphaFoldDB" id="A0A4S9Y0P7"/>
<evidence type="ECO:0000256" key="7">
    <source>
        <dbReference type="ARBA" id="ARBA00022723"/>
    </source>
</evidence>
<dbReference type="SUPFAM" id="SSF53187">
    <property type="entry name" value="Zn-dependent exopeptidases"/>
    <property type="match status" value="1"/>
</dbReference>
<gene>
    <name evidence="15" type="ORF">D6C84_03664</name>
</gene>
<comment type="caution">
    <text evidence="15">The sequence shown here is derived from an EMBL/GenBank/DDBJ whole genome shotgun (WGS) entry which is preliminary data.</text>
</comment>
<evidence type="ECO:0000256" key="10">
    <source>
        <dbReference type="ARBA" id="ARBA00022833"/>
    </source>
</evidence>
<keyword evidence="6" id="KW-0812">Transmembrane</keyword>
<keyword evidence="11" id="KW-1133">Transmembrane helix</keyword>
<dbReference type="InterPro" id="IPR011650">
    <property type="entry name" value="Peptidase_M20_dimer"/>
</dbReference>
<keyword evidence="9" id="KW-0378">Hydrolase</keyword>
<dbReference type="Gene3D" id="3.30.70.360">
    <property type="match status" value="1"/>
</dbReference>
<dbReference type="GO" id="GO:0046872">
    <property type="term" value="F:metal ion binding"/>
    <property type="evidence" value="ECO:0007669"/>
    <property type="project" value="UniProtKB-KW"/>
</dbReference>
<evidence type="ECO:0000256" key="5">
    <source>
        <dbReference type="ARBA" id="ARBA00022448"/>
    </source>
</evidence>
<evidence type="ECO:0000256" key="12">
    <source>
        <dbReference type="ARBA" id="ARBA00023128"/>
    </source>
</evidence>
<dbReference type="PANTHER" id="PTHR43808">
    <property type="entry name" value="ACETYLORNITHINE DEACETYLASE"/>
    <property type="match status" value="1"/>
</dbReference>
<dbReference type="CDD" id="cd05652">
    <property type="entry name" value="M20_ArgE_DapE-like_fungal"/>
    <property type="match status" value="1"/>
</dbReference>
<reference evidence="15 16" key="1">
    <citation type="submission" date="2018-10" db="EMBL/GenBank/DDBJ databases">
        <title>Fifty Aureobasidium pullulans genomes reveal a recombining polyextremotolerant generalist.</title>
        <authorList>
            <person name="Gostincar C."/>
            <person name="Turk M."/>
            <person name="Zajc J."/>
            <person name="Gunde-Cimerman N."/>
        </authorList>
    </citation>
    <scope>NUCLEOTIDE SEQUENCE [LARGE SCALE GENOMIC DNA]</scope>
    <source>
        <strain evidence="15 16">EXF-3403</strain>
    </source>
</reference>